<evidence type="ECO:0000256" key="4">
    <source>
        <dbReference type="ARBA" id="ARBA00023239"/>
    </source>
</evidence>
<dbReference type="RefSeq" id="WP_342373479.1">
    <property type="nucleotide sequence ID" value="NZ_CP115965.1"/>
</dbReference>
<evidence type="ECO:0000256" key="2">
    <source>
        <dbReference type="ARBA" id="ARBA00012224"/>
    </source>
</evidence>
<keyword evidence="8" id="KW-1185">Reference proteome</keyword>
<evidence type="ECO:0000256" key="3">
    <source>
        <dbReference type="ARBA" id="ARBA00022898"/>
    </source>
</evidence>
<organism evidence="7 8">
    <name type="scientific">Propioniciclava soli</name>
    <dbReference type="NCBI Taxonomy" id="2775081"/>
    <lineage>
        <taxon>Bacteria</taxon>
        <taxon>Bacillati</taxon>
        <taxon>Actinomycetota</taxon>
        <taxon>Actinomycetes</taxon>
        <taxon>Propionibacteriales</taxon>
        <taxon>Propionibacteriaceae</taxon>
        <taxon>Propioniciclava</taxon>
    </lineage>
</organism>
<dbReference type="InterPro" id="IPR015422">
    <property type="entry name" value="PyrdxlP-dep_Trfase_small"/>
</dbReference>
<protein>
    <recommendedName>
        <fullName evidence="2">cysteine-S-conjugate beta-lyase</fullName>
        <ecNumber evidence="2">4.4.1.13</ecNumber>
    </recommendedName>
</protein>
<reference evidence="7 8" key="1">
    <citation type="journal article" date="2023" name="Environ Microbiome">
        <title>A coral-associated actinobacterium mitigates coral bleaching under heat stress.</title>
        <authorList>
            <person name="Li J."/>
            <person name="Zou Y."/>
            <person name="Li Q."/>
            <person name="Zhang J."/>
            <person name="Bourne D.G."/>
            <person name="Lyu Y."/>
            <person name="Liu C."/>
            <person name="Zhang S."/>
        </authorList>
    </citation>
    <scope>NUCLEOTIDE SEQUENCE [LARGE SCALE GENOMIC DNA]</scope>
    <source>
        <strain evidence="7 8">SCSIO 13291</strain>
    </source>
</reference>
<keyword evidence="7" id="KW-0808">Transferase</keyword>
<dbReference type="Gene3D" id="3.40.640.10">
    <property type="entry name" value="Type I PLP-dependent aspartate aminotransferase-like (Major domain)"/>
    <property type="match status" value="1"/>
</dbReference>
<evidence type="ECO:0000256" key="1">
    <source>
        <dbReference type="ARBA" id="ARBA00001933"/>
    </source>
</evidence>
<keyword evidence="4" id="KW-0456">Lyase</keyword>
<dbReference type="EC" id="4.4.1.13" evidence="2"/>
<dbReference type="Pfam" id="PF00155">
    <property type="entry name" value="Aminotran_1_2"/>
    <property type="match status" value="1"/>
</dbReference>
<dbReference type="InterPro" id="IPR004839">
    <property type="entry name" value="Aminotransferase_I/II_large"/>
</dbReference>
<proteinExistence type="inferred from homology"/>
<evidence type="ECO:0000259" key="6">
    <source>
        <dbReference type="Pfam" id="PF00155"/>
    </source>
</evidence>
<dbReference type="EMBL" id="CP115965">
    <property type="protein sequence ID" value="WZX00091.1"/>
    <property type="molecule type" value="Genomic_DNA"/>
</dbReference>
<dbReference type="GO" id="GO:0008483">
    <property type="term" value="F:transaminase activity"/>
    <property type="evidence" value="ECO:0007669"/>
    <property type="project" value="UniProtKB-KW"/>
</dbReference>
<dbReference type="SUPFAM" id="SSF53383">
    <property type="entry name" value="PLP-dependent transferases"/>
    <property type="match status" value="1"/>
</dbReference>
<keyword evidence="3" id="KW-0663">Pyridoxal phosphate</keyword>
<feature type="domain" description="Aminotransferase class I/classII large" evidence="6">
    <location>
        <begin position="36"/>
        <end position="369"/>
    </location>
</feature>
<comment type="cofactor">
    <cofactor evidence="1">
        <name>pyridoxal 5'-phosphate</name>
        <dbReference type="ChEBI" id="CHEBI:597326"/>
    </cofactor>
</comment>
<evidence type="ECO:0000256" key="5">
    <source>
        <dbReference type="ARBA" id="ARBA00037974"/>
    </source>
</evidence>
<evidence type="ECO:0000313" key="8">
    <source>
        <dbReference type="Proteomes" id="UP001434337"/>
    </source>
</evidence>
<keyword evidence="7" id="KW-0032">Aminotransferase</keyword>
<sequence length="375" mass="40694">MALLTLTEAELRERTSLKWRTFEPDVLPMWVAEMDVHQHPAVVDALTEAIRRGDTGYPHGTAYAEAYAAMAEHRWGWRPEPAQIRRSGDVMNTMLALLVGSTAEGDHVVINPPVYPPFWQVVTGYRRHLTEVALTADARLDLPAIEAALDGPDRPTAYLLCSPHNPTGTLHTAEELTALAQLCGERGVTLIVDEIHAPLTDPGQTFVPILSLPQAQNAVVTFSAGKGWNLAALKGGVMIRGTQAEEVFAQAPPLANQSTGHLATIAHTAALTHAQGWVDDLMVEVAARKRLLVDLLAEHLPQVRHVPGPATYLAWLDCSALGLSHPRNHFLTHGKVALNAGEDFGPAYGQFVRMNLAASEEMLTEGVRRMAASLS</sequence>
<dbReference type="Gene3D" id="3.90.1150.10">
    <property type="entry name" value="Aspartate Aminotransferase, domain 1"/>
    <property type="match status" value="1"/>
</dbReference>
<name>A0ABZ3CBB3_9ACTN</name>
<dbReference type="InterPro" id="IPR015424">
    <property type="entry name" value="PyrdxlP-dep_Trfase"/>
</dbReference>
<gene>
    <name evidence="7" type="ORF">PCC79_07895</name>
</gene>
<dbReference type="InterPro" id="IPR015421">
    <property type="entry name" value="PyrdxlP-dep_Trfase_major"/>
</dbReference>
<dbReference type="PANTHER" id="PTHR43525">
    <property type="entry name" value="PROTEIN MALY"/>
    <property type="match status" value="1"/>
</dbReference>
<dbReference type="PANTHER" id="PTHR43525:SF2">
    <property type="entry name" value="CYSTATHIONINE BETA-LYASE-RELATED"/>
    <property type="match status" value="1"/>
</dbReference>
<dbReference type="CDD" id="cd00609">
    <property type="entry name" value="AAT_like"/>
    <property type="match status" value="1"/>
</dbReference>
<dbReference type="InterPro" id="IPR051798">
    <property type="entry name" value="Class-II_PLP-Dep_Aminotrans"/>
</dbReference>
<evidence type="ECO:0000313" key="7">
    <source>
        <dbReference type="EMBL" id="WZX00091.1"/>
    </source>
</evidence>
<dbReference type="Proteomes" id="UP001434337">
    <property type="component" value="Chromosome"/>
</dbReference>
<comment type="similarity">
    <text evidence="5">Belongs to the class-II pyridoxal-phosphate-dependent aminotransferase family. MalY/PatB cystathionine beta-lyase subfamily.</text>
</comment>
<accession>A0ABZ3CBB3</accession>